<sequence length="75" mass="8735">MSTTLLLPEPIDARQQHFLNYIKPRQRFQHFHGVFGLPQQLTQNGWHNDLYTVLADRPKYYTVGKHPDNCGVDGN</sequence>
<gene>
    <name evidence="1" type="ORF">R50_1071</name>
</gene>
<organism evidence="1 2">
    <name type="scientific">Candidatus Hydrogenisulfobacillus filiaventi</name>
    <dbReference type="NCBI Taxonomy" id="2707344"/>
    <lineage>
        <taxon>Bacteria</taxon>
        <taxon>Bacillati</taxon>
        <taxon>Bacillota</taxon>
        <taxon>Clostridia</taxon>
        <taxon>Eubacteriales</taxon>
        <taxon>Clostridiales Family XVII. Incertae Sedis</taxon>
        <taxon>Candidatus Hydrogenisulfobacillus</taxon>
    </lineage>
</organism>
<protein>
    <submittedName>
        <fullName evidence="1">Uncharacterized protein</fullName>
    </submittedName>
</protein>
<dbReference type="EMBL" id="LR778114">
    <property type="protein sequence ID" value="CAB1128577.1"/>
    <property type="molecule type" value="Genomic_DNA"/>
</dbReference>
<evidence type="ECO:0000313" key="2">
    <source>
        <dbReference type="Proteomes" id="UP000503399"/>
    </source>
</evidence>
<accession>A0A6F8ZFU8</accession>
<reference evidence="1 2" key="1">
    <citation type="submission" date="2020-02" db="EMBL/GenBank/DDBJ databases">
        <authorList>
            <person name="Hogendoorn C."/>
        </authorList>
    </citation>
    <scope>NUCLEOTIDE SEQUENCE [LARGE SCALE GENOMIC DNA]</scope>
    <source>
        <strain evidence="1">R501</strain>
    </source>
</reference>
<dbReference type="AlphaFoldDB" id="A0A6F8ZFU8"/>
<proteinExistence type="predicted"/>
<name>A0A6F8ZFU8_9FIRM</name>
<dbReference type="Proteomes" id="UP000503399">
    <property type="component" value="Chromosome"/>
</dbReference>
<keyword evidence="2" id="KW-1185">Reference proteome</keyword>
<evidence type="ECO:0000313" key="1">
    <source>
        <dbReference type="EMBL" id="CAB1128577.1"/>
    </source>
</evidence>
<dbReference type="KEGG" id="hfv:R50_1071"/>